<name>A0A413RBU7_9FIRM</name>
<evidence type="ECO:0000313" key="4">
    <source>
        <dbReference type="EMBL" id="RHA75688.1"/>
    </source>
</evidence>
<keyword evidence="5" id="KW-1185">Reference proteome</keyword>
<reference evidence="5 6" key="1">
    <citation type="submission" date="2018-08" db="EMBL/GenBank/DDBJ databases">
        <title>A genome reference for cultivated species of the human gut microbiota.</title>
        <authorList>
            <person name="Zou Y."/>
            <person name="Xue W."/>
            <person name="Luo G."/>
        </authorList>
    </citation>
    <scope>NUCLEOTIDE SEQUENCE [LARGE SCALE GENOMIC DNA]</scope>
    <source>
        <strain evidence="4 6">AM42-30</strain>
        <strain evidence="3 5">AM44-11BH</strain>
    </source>
</reference>
<sequence>MRRLTKKIAASALALSLVFTMGTQCFAANWGSYFGGSEGWYEGAEGTLTSNTDKAWTAQMASIGYGGVWGAQVYKNGISVKKGQQYTLSFDAQSSTCDKWVYVKVSTDETLAFSDWVQLKKGSTTKYSTTFTAKANAKSVYFGIGGEFGDRQGVDTDKDAAIRYGVFTSTKGALSQLKDVDPTFSTTVKLTNFYLGAAKPAKVNLKSVKAAKKGKVKVKYKKVAGAAGYQIQYSLKSNMKSAKSKTTKKATYTISKLKKGKKYYVRVRAYNKGKKAYGDWSKKKAVKVK</sequence>
<evidence type="ECO:0000256" key="1">
    <source>
        <dbReference type="SAM" id="SignalP"/>
    </source>
</evidence>
<dbReference type="SUPFAM" id="SSF49265">
    <property type="entry name" value="Fibronectin type III"/>
    <property type="match status" value="1"/>
</dbReference>
<dbReference type="Proteomes" id="UP000284779">
    <property type="component" value="Unassembled WGS sequence"/>
</dbReference>
<dbReference type="InterPro" id="IPR036116">
    <property type="entry name" value="FN3_sf"/>
</dbReference>
<dbReference type="EMBL" id="QSFV01000058">
    <property type="protein sequence ID" value="RHA75688.1"/>
    <property type="molecule type" value="Genomic_DNA"/>
</dbReference>
<feature type="domain" description="Fibronectin type-III" evidence="2">
    <location>
        <begin position="201"/>
        <end position="289"/>
    </location>
</feature>
<gene>
    <name evidence="4" type="ORF">DW918_11160</name>
    <name evidence="3" type="ORF">DW944_02815</name>
</gene>
<proteinExistence type="predicted"/>
<dbReference type="InterPro" id="IPR003961">
    <property type="entry name" value="FN3_dom"/>
</dbReference>
<dbReference type="InterPro" id="IPR013783">
    <property type="entry name" value="Ig-like_fold"/>
</dbReference>
<organism evidence="3 5">
    <name type="scientific">Eubacterium ventriosum</name>
    <dbReference type="NCBI Taxonomy" id="39496"/>
    <lineage>
        <taxon>Bacteria</taxon>
        <taxon>Bacillati</taxon>
        <taxon>Bacillota</taxon>
        <taxon>Clostridia</taxon>
        <taxon>Eubacteriales</taxon>
        <taxon>Eubacteriaceae</taxon>
        <taxon>Eubacterium</taxon>
    </lineage>
</organism>
<keyword evidence="1" id="KW-0732">Signal</keyword>
<dbReference type="EMBL" id="QSFD01000002">
    <property type="protein sequence ID" value="RHA20088.1"/>
    <property type="molecule type" value="Genomic_DNA"/>
</dbReference>
<dbReference type="Gene3D" id="2.60.40.10">
    <property type="entry name" value="Immunoglobulins"/>
    <property type="match status" value="1"/>
</dbReference>
<dbReference type="Gene3D" id="2.60.120.260">
    <property type="entry name" value="Galactose-binding domain-like"/>
    <property type="match status" value="1"/>
</dbReference>
<comment type="caution">
    <text evidence="3">The sequence shown here is derived from an EMBL/GenBank/DDBJ whole genome shotgun (WGS) entry which is preliminary data.</text>
</comment>
<accession>A0A413RBU7</accession>
<feature type="signal peptide" evidence="1">
    <location>
        <begin position="1"/>
        <end position="27"/>
    </location>
</feature>
<dbReference type="SMART" id="SM00060">
    <property type="entry name" value="FN3"/>
    <property type="match status" value="1"/>
</dbReference>
<dbReference type="InterPro" id="IPR008979">
    <property type="entry name" value="Galactose-bd-like_sf"/>
</dbReference>
<protein>
    <recommendedName>
        <fullName evidence="2">Fibronectin type-III domain-containing protein</fullName>
    </recommendedName>
</protein>
<dbReference type="Proteomes" id="UP000285740">
    <property type="component" value="Unassembled WGS sequence"/>
</dbReference>
<evidence type="ECO:0000313" key="3">
    <source>
        <dbReference type="EMBL" id="RHA20088.1"/>
    </source>
</evidence>
<evidence type="ECO:0000313" key="5">
    <source>
        <dbReference type="Proteomes" id="UP000284779"/>
    </source>
</evidence>
<dbReference type="SUPFAM" id="SSF49785">
    <property type="entry name" value="Galactose-binding domain-like"/>
    <property type="match status" value="1"/>
</dbReference>
<dbReference type="CDD" id="cd00063">
    <property type="entry name" value="FN3"/>
    <property type="match status" value="1"/>
</dbReference>
<evidence type="ECO:0000259" key="2">
    <source>
        <dbReference type="PROSITE" id="PS50853"/>
    </source>
</evidence>
<dbReference type="PROSITE" id="PS50853">
    <property type="entry name" value="FN3"/>
    <property type="match status" value="1"/>
</dbReference>
<dbReference type="AlphaFoldDB" id="A0A413RBU7"/>
<feature type="chain" id="PRO_5036104499" description="Fibronectin type-III domain-containing protein" evidence="1">
    <location>
        <begin position="28"/>
        <end position="289"/>
    </location>
</feature>
<dbReference type="RefSeq" id="WP_117969600.1">
    <property type="nucleotide sequence ID" value="NZ_CAUFEU010000032.1"/>
</dbReference>
<evidence type="ECO:0000313" key="6">
    <source>
        <dbReference type="Proteomes" id="UP000285740"/>
    </source>
</evidence>
<dbReference type="Pfam" id="PF00041">
    <property type="entry name" value="fn3"/>
    <property type="match status" value="1"/>
</dbReference>